<feature type="transmembrane region" description="Helical" evidence="7">
    <location>
        <begin position="378"/>
        <end position="395"/>
    </location>
</feature>
<feature type="transmembrane region" description="Helical" evidence="7">
    <location>
        <begin position="75"/>
        <end position="97"/>
    </location>
</feature>
<proteinExistence type="inferred from homology"/>
<keyword evidence="4 7" id="KW-0812">Transmembrane</keyword>
<evidence type="ECO:0000256" key="7">
    <source>
        <dbReference type="SAM" id="Phobius"/>
    </source>
</evidence>
<evidence type="ECO:0000313" key="9">
    <source>
        <dbReference type="Proteomes" id="UP000470384"/>
    </source>
</evidence>
<dbReference type="EMBL" id="WXYQ01000005">
    <property type="protein sequence ID" value="NBG95351.1"/>
    <property type="molecule type" value="Genomic_DNA"/>
</dbReference>
<gene>
    <name evidence="8" type="primary">chrA</name>
    <name evidence="8" type="ORF">GTQ45_06360</name>
</gene>
<dbReference type="Pfam" id="PF02417">
    <property type="entry name" value="Chromate_transp"/>
    <property type="match status" value="2"/>
</dbReference>
<dbReference type="NCBIfam" id="TIGR00937">
    <property type="entry name" value="2A51"/>
    <property type="match status" value="1"/>
</dbReference>
<dbReference type="PANTHER" id="PTHR33567">
    <property type="entry name" value="CHROMATE ION TRANSPORTER (EUROFUNG)"/>
    <property type="match status" value="1"/>
</dbReference>
<evidence type="ECO:0000256" key="5">
    <source>
        <dbReference type="ARBA" id="ARBA00022989"/>
    </source>
</evidence>
<keyword evidence="6 7" id="KW-0472">Membrane</keyword>
<evidence type="ECO:0000256" key="3">
    <source>
        <dbReference type="ARBA" id="ARBA00022475"/>
    </source>
</evidence>
<protein>
    <submittedName>
        <fullName evidence="8">Chromate efflux transporter</fullName>
    </submittedName>
</protein>
<dbReference type="InterPro" id="IPR014047">
    <property type="entry name" value="Chr_Tranpt_l_chain"/>
</dbReference>
<dbReference type="Proteomes" id="UP000470384">
    <property type="component" value="Unassembled WGS sequence"/>
</dbReference>
<evidence type="ECO:0000313" key="8">
    <source>
        <dbReference type="EMBL" id="NBG95351.1"/>
    </source>
</evidence>
<feature type="transmembrane region" description="Helical" evidence="7">
    <location>
        <begin position="329"/>
        <end position="347"/>
    </location>
</feature>
<comment type="caution">
    <text evidence="8">The sequence shown here is derived from an EMBL/GenBank/DDBJ whole genome shotgun (WGS) entry which is preliminary data.</text>
</comment>
<dbReference type="PANTHER" id="PTHR33567:SF3">
    <property type="entry name" value="CHROMATE ION TRANSPORTER (EUROFUNG)"/>
    <property type="match status" value="1"/>
</dbReference>
<dbReference type="OrthoDB" id="8969999at2"/>
<evidence type="ECO:0000256" key="2">
    <source>
        <dbReference type="ARBA" id="ARBA00005262"/>
    </source>
</evidence>
<name>A0A845QBB3_9HYPH</name>
<comment type="similarity">
    <text evidence="2">Belongs to the chromate ion transporter (CHR) (TC 2.A.51) family.</text>
</comment>
<feature type="transmembrane region" description="Helical" evidence="7">
    <location>
        <begin position="224"/>
        <end position="243"/>
    </location>
</feature>
<evidence type="ECO:0000256" key="6">
    <source>
        <dbReference type="ARBA" id="ARBA00023136"/>
    </source>
</evidence>
<accession>A0A845QBB3</accession>
<dbReference type="GO" id="GO:0015109">
    <property type="term" value="F:chromate transmembrane transporter activity"/>
    <property type="evidence" value="ECO:0007669"/>
    <property type="project" value="InterPro"/>
</dbReference>
<dbReference type="GeneID" id="300655184"/>
<feature type="transmembrane region" description="Helical" evidence="7">
    <location>
        <begin position="138"/>
        <end position="171"/>
    </location>
</feature>
<dbReference type="PIRSF" id="PIRSF004810">
    <property type="entry name" value="ChrA"/>
    <property type="match status" value="1"/>
</dbReference>
<evidence type="ECO:0000256" key="1">
    <source>
        <dbReference type="ARBA" id="ARBA00004651"/>
    </source>
</evidence>
<keyword evidence="5 7" id="KW-1133">Transmembrane helix</keyword>
<dbReference type="AlphaFoldDB" id="A0A845QBB3"/>
<feature type="transmembrane region" description="Helical" evidence="7">
    <location>
        <begin position="103"/>
        <end position="126"/>
    </location>
</feature>
<keyword evidence="9" id="KW-1185">Reference proteome</keyword>
<feature type="transmembrane region" description="Helical" evidence="7">
    <location>
        <begin position="191"/>
        <end position="212"/>
    </location>
</feature>
<organism evidence="8 9">
    <name type="scientific">Pyruvatibacter mobilis</name>
    <dbReference type="NCBI Taxonomy" id="1712261"/>
    <lineage>
        <taxon>Bacteria</taxon>
        <taxon>Pseudomonadati</taxon>
        <taxon>Pseudomonadota</taxon>
        <taxon>Alphaproteobacteria</taxon>
        <taxon>Hyphomicrobiales</taxon>
        <taxon>Parvibaculaceae</taxon>
        <taxon>Pyruvatibacter</taxon>
    </lineage>
</organism>
<reference evidence="8 9" key="1">
    <citation type="journal article" date="2016" name="Int. J. Syst. Evol. Microbiol.">
        <title>Pyruvatibacter mobilis gen. nov., sp. nov., a marine bacterium from the culture broth of Picochlorum sp. 122.</title>
        <authorList>
            <person name="Wang G."/>
            <person name="Tang M."/>
            <person name="Wu H."/>
            <person name="Dai S."/>
            <person name="Li T."/>
            <person name="Chen C."/>
            <person name="He H."/>
            <person name="Fan J."/>
            <person name="Xiang W."/>
            <person name="Li X."/>
        </authorList>
    </citation>
    <scope>NUCLEOTIDE SEQUENCE [LARGE SCALE GENOMIC DNA]</scope>
    <source>
        <strain evidence="8 9">GYP-11</strain>
    </source>
</reference>
<feature type="transmembrane region" description="Helical" evidence="7">
    <location>
        <begin position="294"/>
        <end position="317"/>
    </location>
</feature>
<dbReference type="InterPro" id="IPR003370">
    <property type="entry name" value="Chromate_transpt"/>
</dbReference>
<dbReference type="RefSeq" id="WP_160587355.1">
    <property type="nucleotide sequence ID" value="NZ_BMHN01000001.1"/>
</dbReference>
<keyword evidence="3" id="KW-1003">Cell membrane</keyword>
<evidence type="ECO:0000256" key="4">
    <source>
        <dbReference type="ARBA" id="ARBA00022692"/>
    </source>
</evidence>
<feature type="transmembrane region" description="Helical" evidence="7">
    <location>
        <begin position="6"/>
        <end position="26"/>
    </location>
</feature>
<sequence>MAEVFFVFLRLGLTAFGGPVAHIGYFRDEFVTRRRWISDEGYADLVALCQFLPGPASSQVGLGLGLLRAGPAGALAAWLGFTLPSALLMAGAAFSLLELGEAIPAGLLAGLKAVVVGVVAHALLGMGRSLTPDLPRLALAGAALALTLVVGGVTGQLAAIVLGIIAGLAFLRGLAPTSDRGSGLHAPFPRRLATLFLVVFALLLVGLPLLAAKDTSLGMAIADGFYRSGALVFGGGHVVLPLLQAETVAPGLVGATEFTAGYGLAQAMPGPLFTFAAFLGGAAGLDQGVAAASLYAALALVMVFLPGALLLAAALPFWAGLRANHTARAALTGVNAAVVGILAAALYTPVATTAIHDWTDIAIALMAFLALQVLRWPAWVVVPIGAGFGLAFAAFV</sequence>
<comment type="subcellular location">
    <subcellularLocation>
        <location evidence="1">Cell membrane</location>
        <topology evidence="1">Multi-pass membrane protein</topology>
    </subcellularLocation>
</comment>
<dbReference type="GO" id="GO:0005886">
    <property type="term" value="C:plasma membrane"/>
    <property type="evidence" value="ECO:0007669"/>
    <property type="project" value="UniProtKB-SubCell"/>
</dbReference>